<protein>
    <submittedName>
        <fullName evidence="1">Uncharacterized protein</fullName>
    </submittedName>
</protein>
<dbReference type="AlphaFoldDB" id="A0A380GVQ2"/>
<dbReference type="OrthoDB" id="1652943at2"/>
<evidence type="ECO:0000313" key="1">
    <source>
        <dbReference type="EMBL" id="SUM58522.1"/>
    </source>
</evidence>
<name>A0A380GVQ2_9STAP</name>
<dbReference type="Proteomes" id="UP000254100">
    <property type="component" value="Unassembled WGS sequence"/>
</dbReference>
<dbReference type="InterPro" id="IPR046929">
    <property type="entry name" value="HTH_Tnp"/>
</dbReference>
<reference evidence="1 2" key="1">
    <citation type="submission" date="2018-06" db="EMBL/GenBank/DDBJ databases">
        <authorList>
            <consortium name="Pathogen Informatics"/>
            <person name="Doyle S."/>
        </authorList>
    </citation>
    <scope>NUCLEOTIDE SEQUENCE [LARGE SCALE GENOMIC DNA]</scope>
    <source>
        <strain evidence="1 2">NCTC13832</strain>
    </source>
</reference>
<dbReference type="EMBL" id="UHDT01000001">
    <property type="protein sequence ID" value="SUM58522.1"/>
    <property type="molecule type" value="Genomic_DNA"/>
</dbReference>
<dbReference type="Pfam" id="PF20310">
    <property type="entry name" value="HTH_Tnp_2"/>
    <property type="match status" value="1"/>
</dbReference>
<accession>A0A380GVQ2</accession>
<dbReference type="RefSeq" id="WP_052502878.1">
    <property type="nucleotide sequence ID" value="NZ_JXWY01000033.1"/>
</dbReference>
<proteinExistence type="predicted"/>
<sequence length="143" mass="16823">MISKRLFTENEIADLKLNKFVQNVTPKAITYTEEFREHFVEEYEKGKLPSQIFREAGFDTTILGERVKSFKKRVLAMKKRPEGLRDTRKDSSGRLRFSEMTPEEEIEYLKHKIALQNQQIEALKKANSINRRASKAMRKKNSN</sequence>
<evidence type="ECO:0000313" key="2">
    <source>
        <dbReference type="Proteomes" id="UP000254100"/>
    </source>
</evidence>
<organism evidence="1 2">
    <name type="scientific">Staphylococcus microti</name>
    <dbReference type="NCBI Taxonomy" id="569857"/>
    <lineage>
        <taxon>Bacteria</taxon>
        <taxon>Bacillati</taxon>
        <taxon>Bacillota</taxon>
        <taxon>Bacilli</taxon>
        <taxon>Bacillales</taxon>
        <taxon>Staphylococcaceae</taxon>
        <taxon>Staphylococcus</taxon>
    </lineage>
</organism>
<gene>
    <name evidence="1" type="ORF">NCTC13832_02275</name>
</gene>